<dbReference type="GO" id="GO:0005829">
    <property type="term" value="C:cytosol"/>
    <property type="evidence" value="ECO:0007669"/>
    <property type="project" value="TreeGrafter"/>
</dbReference>
<dbReference type="PANTHER" id="PTHR10204">
    <property type="entry name" value="NAD P H OXIDOREDUCTASE-RELATED"/>
    <property type="match status" value="1"/>
</dbReference>
<comment type="caution">
    <text evidence="4">The sequence shown here is derived from an EMBL/GenBank/DDBJ whole genome shotgun (WGS) entry which is preliminary data.</text>
</comment>
<protein>
    <submittedName>
        <fullName evidence="4">NAD(P)H dehydrogenase</fullName>
    </submittedName>
</protein>
<evidence type="ECO:0000256" key="2">
    <source>
        <dbReference type="ARBA" id="ARBA00023002"/>
    </source>
</evidence>
<dbReference type="InterPro" id="IPR051545">
    <property type="entry name" value="NAD(P)H_dehydrogenase_qn"/>
</dbReference>
<dbReference type="AlphaFoldDB" id="A0A2T6G3I6"/>
<keyword evidence="2" id="KW-0560">Oxidoreductase</keyword>
<dbReference type="Pfam" id="PF02525">
    <property type="entry name" value="Flavodoxin_2"/>
    <property type="match status" value="1"/>
</dbReference>
<accession>A0A2T6G3I6</accession>
<dbReference type="RefSeq" id="WP_108531870.1">
    <property type="nucleotide sequence ID" value="NZ_PYHP01000033.1"/>
</dbReference>
<sequence length="187" mass="21845">MKALVTVTHPRKNSLTYAVMSRFVEGLKQNNHEVDLLDLYHDGFNPVYTAEDEKDWINPDKIYAPEVRKEMDRITAADTLVFVFPLWQYSVPSMLKGYLDKVWNMGLFGKMDKKKVLWICLTGGDQEHMSKYNREGTLKHYLNVLVSGYARVQESRVELLYDTLSESKEHIASLLERAYQLGREYEE</sequence>
<proteinExistence type="inferred from homology"/>
<dbReference type="Gene3D" id="3.40.50.360">
    <property type="match status" value="1"/>
</dbReference>
<evidence type="ECO:0000256" key="1">
    <source>
        <dbReference type="ARBA" id="ARBA00006252"/>
    </source>
</evidence>
<dbReference type="NCBIfam" id="NF007280">
    <property type="entry name" value="PRK09739.1"/>
    <property type="match status" value="1"/>
</dbReference>
<dbReference type="InterPro" id="IPR003680">
    <property type="entry name" value="Flavodoxin_fold"/>
</dbReference>
<dbReference type="GO" id="GO:0003955">
    <property type="term" value="F:NAD(P)H dehydrogenase (quinone) activity"/>
    <property type="evidence" value="ECO:0007669"/>
    <property type="project" value="TreeGrafter"/>
</dbReference>
<reference evidence="4 5" key="1">
    <citation type="submission" date="2018-03" db="EMBL/GenBank/DDBJ databases">
        <title>Genome sequence of Paenibacillus elgii strain AC13 an antimicrobial compound producing bacteria.</title>
        <authorList>
            <person name="Kurokawa A.S."/>
            <person name="Araujo J.F."/>
            <person name="Costa R.A."/>
            <person name="Ortega D.B."/>
            <person name="Pires A.S."/>
            <person name="Pappas G.J.Jr."/>
            <person name="Franco O.L."/>
            <person name="Barreto C."/>
            <person name="Magalhaes B.S."/>
            <person name="Kruger R.H."/>
        </authorList>
    </citation>
    <scope>NUCLEOTIDE SEQUENCE [LARGE SCALE GENOMIC DNA]</scope>
    <source>
        <strain evidence="4 5">AC13</strain>
    </source>
</reference>
<evidence type="ECO:0000259" key="3">
    <source>
        <dbReference type="Pfam" id="PF02525"/>
    </source>
</evidence>
<evidence type="ECO:0000313" key="4">
    <source>
        <dbReference type="EMBL" id="PUA38722.1"/>
    </source>
</evidence>
<dbReference type="EMBL" id="PYHP01000033">
    <property type="protein sequence ID" value="PUA38722.1"/>
    <property type="molecule type" value="Genomic_DNA"/>
</dbReference>
<dbReference type="Proteomes" id="UP000244184">
    <property type="component" value="Unassembled WGS sequence"/>
</dbReference>
<evidence type="ECO:0000313" key="5">
    <source>
        <dbReference type="Proteomes" id="UP000244184"/>
    </source>
</evidence>
<comment type="similarity">
    <text evidence="1">Belongs to the NAD(P)H dehydrogenase (quinone) family.</text>
</comment>
<name>A0A2T6G3I6_9BACL</name>
<organism evidence="4 5">
    <name type="scientific">Paenibacillus elgii</name>
    <dbReference type="NCBI Taxonomy" id="189691"/>
    <lineage>
        <taxon>Bacteria</taxon>
        <taxon>Bacillati</taxon>
        <taxon>Bacillota</taxon>
        <taxon>Bacilli</taxon>
        <taxon>Bacillales</taxon>
        <taxon>Paenibacillaceae</taxon>
        <taxon>Paenibacillus</taxon>
    </lineage>
</organism>
<dbReference type="SUPFAM" id="SSF52218">
    <property type="entry name" value="Flavoproteins"/>
    <property type="match status" value="1"/>
</dbReference>
<gene>
    <name evidence="4" type="ORF">C8Z91_14115</name>
</gene>
<dbReference type="PANTHER" id="PTHR10204:SF34">
    <property type="entry name" value="NAD(P)H DEHYDROGENASE [QUINONE] 1 ISOFORM 1"/>
    <property type="match status" value="1"/>
</dbReference>
<dbReference type="InterPro" id="IPR029039">
    <property type="entry name" value="Flavoprotein-like_sf"/>
</dbReference>
<feature type="domain" description="Flavodoxin-like fold" evidence="3">
    <location>
        <begin position="1"/>
        <end position="178"/>
    </location>
</feature>